<dbReference type="Pfam" id="PF11079">
    <property type="entry name" value="YqhG"/>
    <property type="match status" value="1"/>
</dbReference>
<sequence length="271" mass="31526">MSPLHPYAEFVERFFAAYGCPVLEKGPTHFTVQLTSDMDEEIMNRPFYWHYMKKMKREGDPMRLTFTQTDSSHKQGIYLHAGTPKLHALYQTAINKGKTARLYEQIPPENAGHTAVSPWLVVNFLLHYRGKQARDEPLSIGLNLIHGTMMLKMMEKLGTVPFGNTVSDYTFPMTPVISLNHAYRRMEKHVETYISSQNNQWAVESHQHLQRETALLESFYESEDIDLESFTKERDQMDIRYKPSIKLEVVNGGLFYISKETSDPWIQQKSR</sequence>
<evidence type="ECO:0000313" key="2">
    <source>
        <dbReference type="Proteomes" id="UP000460949"/>
    </source>
</evidence>
<evidence type="ECO:0000313" key="1">
    <source>
        <dbReference type="EMBL" id="MYL19755.1"/>
    </source>
</evidence>
<protein>
    <submittedName>
        <fullName evidence="1">Uncharacterized protein</fullName>
    </submittedName>
</protein>
<comment type="caution">
    <text evidence="1">The sequence shown here is derived from an EMBL/GenBank/DDBJ whole genome shotgun (WGS) entry which is preliminary data.</text>
</comment>
<name>A0A845DT89_9BACI</name>
<gene>
    <name evidence="1" type="ORF">GLW04_07620</name>
</gene>
<dbReference type="AlphaFoldDB" id="A0A845DT89"/>
<proteinExistence type="predicted"/>
<accession>A0A845DT89</accession>
<dbReference type="RefSeq" id="WP_160836108.1">
    <property type="nucleotide sequence ID" value="NZ_WMET01000001.1"/>
</dbReference>
<reference evidence="1 2" key="1">
    <citation type="submission" date="2019-11" db="EMBL/GenBank/DDBJ databases">
        <title>Genome sequences of 17 halophilic strains isolated from different environments.</title>
        <authorList>
            <person name="Furrow R.E."/>
        </authorList>
    </citation>
    <scope>NUCLEOTIDE SEQUENCE [LARGE SCALE GENOMIC DNA]</scope>
    <source>
        <strain evidence="1 2">22511_23_Filter</strain>
    </source>
</reference>
<dbReference type="EMBL" id="WMET01000001">
    <property type="protein sequence ID" value="MYL19755.1"/>
    <property type="molecule type" value="Genomic_DNA"/>
</dbReference>
<organism evidence="1 2">
    <name type="scientific">Halobacillus litoralis</name>
    <dbReference type="NCBI Taxonomy" id="45668"/>
    <lineage>
        <taxon>Bacteria</taxon>
        <taxon>Bacillati</taxon>
        <taxon>Bacillota</taxon>
        <taxon>Bacilli</taxon>
        <taxon>Bacillales</taxon>
        <taxon>Bacillaceae</taxon>
        <taxon>Halobacillus</taxon>
    </lineage>
</organism>
<dbReference type="Proteomes" id="UP000460949">
    <property type="component" value="Unassembled WGS sequence"/>
</dbReference>
<dbReference type="InterPro" id="IPR024562">
    <property type="entry name" value="YqhG"/>
</dbReference>